<gene>
    <name evidence="5" type="ORF">CTOB1V02_LOCUS17529</name>
</gene>
<dbReference type="Pfam" id="PF00588">
    <property type="entry name" value="SpoU_methylase"/>
    <property type="match status" value="1"/>
</dbReference>
<dbReference type="InterPro" id="IPR029026">
    <property type="entry name" value="tRNA_m1G_MTases_N"/>
</dbReference>
<evidence type="ECO:0000256" key="1">
    <source>
        <dbReference type="ARBA" id="ARBA00007228"/>
    </source>
</evidence>
<dbReference type="CDD" id="cd18093">
    <property type="entry name" value="SpoU-like_TrmJ"/>
    <property type="match status" value="1"/>
</dbReference>
<keyword evidence="2" id="KW-0489">Methyltransferase</keyword>
<dbReference type="PANTHER" id="PTHR42786">
    <property type="entry name" value="TRNA/RRNA METHYLTRANSFERASE"/>
    <property type="match status" value="1"/>
</dbReference>
<reference evidence="5" key="1">
    <citation type="submission" date="2020-11" db="EMBL/GenBank/DDBJ databases">
        <authorList>
            <person name="Tran Van P."/>
        </authorList>
    </citation>
    <scope>NUCLEOTIDE SEQUENCE</scope>
</reference>
<evidence type="ECO:0000256" key="4">
    <source>
        <dbReference type="ARBA" id="ARBA00022691"/>
    </source>
</evidence>
<dbReference type="AlphaFoldDB" id="A0A7R8WWV7"/>
<accession>A0A7R8WWV7</accession>
<protein>
    <submittedName>
        <fullName evidence="5">Uncharacterized protein</fullName>
    </submittedName>
</protein>
<dbReference type="GO" id="GO:0008173">
    <property type="term" value="F:RNA methyltransferase activity"/>
    <property type="evidence" value="ECO:0007669"/>
    <property type="project" value="InterPro"/>
</dbReference>
<dbReference type="EMBL" id="OB738411">
    <property type="protein sequence ID" value="CAD7239714.1"/>
    <property type="molecule type" value="Genomic_DNA"/>
</dbReference>
<evidence type="ECO:0000313" key="5">
    <source>
        <dbReference type="EMBL" id="CAD7239714.1"/>
    </source>
</evidence>
<dbReference type="GO" id="GO:0003723">
    <property type="term" value="F:RNA binding"/>
    <property type="evidence" value="ECO:0007669"/>
    <property type="project" value="InterPro"/>
</dbReference>
<dbReference type="InterPro" id="IPR001537">
    <property type="entry name" value="SpoU_MeTrfase"/>
</dbReference>
<name>A0A7R8WWV7_9CRUS</name>
<feature type="non-terminal residue" evidence="5">
    <location>
        <position position="142"/>
    </location>
</feature>
<sequence length="142" mass="15300">MGLSQLCLVNPIEFPHPTATQFAAGAGDILENATVDLALENALQDCHLVVACTARPRGFDLPEISPEEAAAMLLQHASLGPVAVLYGPERFGLSNDHLRLARYRVTIPTNPDYPSLNLAAAVQVMSYELQKAGFGERQVDES</sequence>
<proteinExistence type="inferred from homology"/>
<dbReference type="SUPFAM" id="SSF75217">
    <property type="entry name" value="alpha/beta knot"/>
    <property type="match status" value="1"/>
</dbReference>
<evidence type="ECO:0000256" key="3">
    <source>
        <dbReference type="ARBA" id="ARBA00022679"/>
    </source>
</evidence>
<dbReference type="InterPro" id="IPR029028">
    <property type="entry name" value="Alpha/beta_knot_MTases"/>
</dbReference>
<keyword evidence="4" id="KW-0949">S-adenosyl-L-methionine</keyword>
<evidence type="ECO:0000256" key="2">
    <source>
        <dbReference type="ARBA" id="ARBA00022603"/>
    </source>
</evidence>
<dbReference type="Gene3D" id="3.40.1280.10">
    <property type="match status" value="1"/>
</dbReference>
<keyword evidence="3" id="KW-0808">Transferase</keyword>
<dbReference type="GO" id="GO:0002128">
    <property type="term" value="P:tRNA nucleoside ribose methylation"/>
    <property type="evidence" value="ECO:0007669"/>
    <property type="project" value="TreeGrafter"/>
</dbReference>
<dbReference type="OrthoDB" id="241340at2759"/>
<organism evidence="5">
    <name type="scientific">Cyprideis torosa</name>
    <dbReference type="NCBI Taxonomy" id="163714"/>
    <lineage>
        <taxon>Eukaryota</taxon>
        <taxon>Metazoa</taxon>
        <taxon>Ecdysozoa</taxon>
        <taxon>Arthropoda</taxon>
        <taxon>Crustacea</taxon>
        <taxon>Oligostraca</taxon>
        <taxon>Ostracoda</taxon>
        <taxon>Podocopa</taxon>
        <taxon>Podocopida</taxon>
        <taxon>Cytherocopina</taxon>
        <taxon>Cytheroidea</taxon>
        <taxon>Cytherideidae</taxon>
        <taxon>Cyprideis</taxon>
    </lineage>
</organism>
<comment type="similarity">
    <text evidence="1">Belongs to the class IV-like SAM-binding methyltransferase superfamily. RNA methyltransferase TrmH family.</text>
</comment>
<dbReference type="PANTHER" id="PTHR42786:SF2">
    <property type="entry name" value="TRNA (CYTIDINE_URIDINE-2'-O-)-METHYLTRANSFERASE TRMJ"/>
    <property type="match status" value="1"/>
</dbReference>
<dbReference type="GO" id="GO:0005829">
    <property type="term" value="C:cytosol"/>
    <property type="evidence" value="ECO:0007669"/>
    <property type="project" value="TreeGrafter"/>
</dbReference>
<dbReference type="InterPro" id="IPR004384">
    <property type="entry name" value="RNA_MeTrfase_TrmJ/LasT"/>
</dbReference>